<dbReference type="PANTHER" id="PTHR16797">
    <property type="entry name" value="FACTOR VIII-ASSOCIATED GENE 1"/>
    <property type="match status" value="1"/>
</dbReference>
<dbReference type="Gene3D" id="1.25.40.10">
    <property type="entry name" value="Tetratricopeptide repeat domain"/>
    <property type="match status" value="1"/>
</dbReference>
<dbReference type="GO" id="GO:0005769">
    <property type="term" value="C:early endosome"/>
    <property type="evidence" value="ECO:0007669"/>
    <property type="project" value="TreeGrafter"/>
</dbReference>
<dbReference type="InterPro" id="IPR011990">
    <property type="entry name" value="TPR-like_helical_dom_sf"/>
</dbReference>
<dbReference type="AlphaFoldDB" id="A0A7R8D4J4"/>
<dbReference type="PANTHER" id="PTHR16797:SF4">
    <property type="entry name" value="40-KDA HUNTINGTIN-ASSOCIATED PROTEIN"/>
    <property type="match status" value="1"/>
</dbReference>
<sequence>MLNQKSKDENMERDSDFIGEYRKISNKLKKRFLRKPNLSEASAEFYKLGKRLVKDDEQEYAGLCNLAVARCEQNNDNSQGECEAYIESGRLFMKAERKVFQTGNYSFEYHLAASIDCYSKAIRLLGESPSASNSARAFGLCHEAAKCRTASQYLLESVHAKEKVAKCYIDTGDYHNALNSLTEISRLIESYGPKHPSSIYLDILRRCEITRVLLLLIIKPTPQNLSPNLTSILEKYAWDSSDDENEDSPATYAPEEVFLLLQSVVMASQVNDGEALIELEDDLVLHLDEDQRELLRNLANSPPQFQTYDNHDSRCEELRLDDEFSPGQVKNHQRAKLFIYQTCTLDSKT</sequence>
<accession>A0A7R8D4J4</accession>
<name>A0A7R8D4J4_LEPSM</name>
<dbReference type="SUPFAM" id="SSF48452">
    <property type="entry name" value="TPR-like"/>
    <property type="match status" value="1"/>
</dbReference>
<dbReference type="OrthoDB" id="10249246at2759"/>
<dbReference type="InterPro" id="IPR039494">
    <property type="entry name" value="F8A"/>
</dbReference>
<protein>
    <submittedName>
        <fullName evidence="1">F8A</fullName>
    </submittedName>
</protein>
<reference evidence="1" key="1">
    <citation type="submission" date="2021-02" db="EMBL/GenBank/DDBJ databases">
        <authorList>
            <person name="Bekaert M."/>
        </authorList>
    </citation>
    <scope>NUCLEOTIDE SEQUENCE</scope>
    <source>
        <strain evidence="1">IoA-00</strain>
    </source>
</reference>
<organism evidence="1 2">
    <name type="scientific">Lepeophtheirus salmonis</name>
    <name type="common">Salmon louse</name>
    <name type="synonym">Caligus salmonis</name>
    <dbReference type="NCBI Taxonomy" id="72036"/>
    <lineage>
        <taxon>Eukaryota</taxon>
        <taxon>Metazoa</taxon>
        <taxon>Ecdysozoa</taxon>
        <taxon>Arthropoda</taxon>
        <taxon>Crustacea</taxon>
        <taxon>Multicrustacea</taxon>
        <taxon>Hexanauplia</taxon>
        <taxon>Copepoda</taxon>
        <taxon>Siphonostomatoida</taxon>
        <taxon>Caligidae</taxon>
        <taxon>Lepeophtheirus</taxon>
    </lineage>
</organism>
<dbReference type="GO" id="GO:0099518">
    <property type="term" value="P:vesicle cytoskeletal trafficking"/>
    <property type="evidence" value="ECO:0007669"/>
    <property type="project" value="TreeGrafter"/>
</dbReference>
<gene>
    <name evidence="1" type="ORF">LSAA_12787</name>
</gene>
<keyword evidence="2" id="KW-1185">Reference proteome</keyword>
<dbReference type="Proteomes" id="UP000675881">
    <property type="component" value="Chromosome 7"/>
</dbReference>
<evidence type="ECO:0000313" key="2">
    <source>
        <dbReference type="Proteomes" id="UP000675881"/>
    </source>
</evidence>
<evidence type="ECO:0000313" key="1">
    <source>
        <dbReference type="EMBL" id="CAF2995051.1"/>
    </source>
</evidence>
<proteinExistence type="predicted"/>
<dbReference type="EMBL" id="HG994586">
    <property type="protein sequence ID" value="CAF2995051.1"/>
    <property type="molecule type" value="Genomic_DNA"/>
</dbReference>